<dbReference type="AlphaFoldDB" id="A0A2T6ALH3"/>
<feature type="transmembrane region" description="Helical" evidence="1">
    <location>
        <begin position="7"/>
        <end position="25"/>
    </location>
</feature>
<keyword evidence="3" id="KW-1185">Reference proteome</keyword>
<dbReference type="EMBL" id="QBKQ01000001">
    <property type="protein sequence ID" value="PTX44650.1"/>
    <property type="molecule type" value="Genomic_DNA"/>
</dbReference>
<gene>
    <name evidence="2" type="ORF">C8P64_0632</name>
</gene>
<accession>A0A2T6ALH3</accession>
<dbReference type="RefSeq" id="WP_156067607.1">
    <property type="nucleotide sequence ID" value="NZ_QBKQ01000001.1"/>
</dbReference>
<keyword evidence="1" id="KW-1133">Transmembrane helix</keyword>
<evidence type="ECO:0000313" key="2">
    <source>
        <dbReference type="EMBL" id="PTX44650.1"/>
    </source>
</evidence>
<feature type="transmembrane region" description="Helical" evidence="1">
    <location>
        <begin position="31"/>
        <end position="49"/>
    </location>
</feature>
<organism evidence="2 3">
    <name type="scientific">Christiangramia gaetbulicola</name>
    <dbReference type="NCBI Taxonomy" id="703340"/>
    <lineage>
        <taxon>Bacteria</taxon>
        <taxon>Pseudomonadati</taxon>
        <taxon>Bacteroidota</taxon>
        <taxon>Flavobacteriia</taxon>
        <taxon>Flavobacteriales</taxon>
        <taxon>Flavobacteriaceae</taxon>
        <taxon>Christiangramia</taxon>
    </lineage>
</organism>
<dbReference type="Proteomes" id="UP000244174">
    <property type="component" value="Unassembled WGS sequence"/>
</dbReference>
<evidence type="ECO:0000256" key="1">
    <source>
        <dbReference type="SAM" id="Phobius"/>
    </source>
</evidence>
<name>A0A2T6ALH3_9FLAO</name>
<keyword evidence="1" id="KW-0472">Membrane</keyword>
<sequence>MKPLNKLQLIGVFISITFFIIANLFESAFVGVPSGMLMAVGVALLFKWLPFKASQ</sequence>
<keyword evidence="1" id="KW-0812">Transmembrane</keyword>
<protein>
    <submittedName>
        <fullName evidence="2">Uncharacterized protein</fullName>
    </submittedName>
</protein>
<reference evidence="2 3" key="1">
    <citation type="submission" date="2018-04" db="EMBL/GenBank/DDBJ databases">
        <title>Genomic Encyclopedia of Archaeal and Bacterial Type Strains, Phase II (KMG-II): from individual species to whole genera.</title>
        <authorList>
            <person name="Goeker M."/>
        </authorList>
    </citation>
    <scope>NUCLEOTIDE SEQUENCE [LARGE SCALE GENOMIC DNA]</scope>
    <source>
        <strain evidence="2 3">DSM 23082</strain>
    </source>
</reference>
<evidence type="ECO:0000313" key="3">
    <source>
        <dbReference type="Proteomes" id="UP000244174"/>
    </source>
</evidence>
<proteinExistence type="predicted"/>
<comment type="caution">
    <text evidence="2">The sequence shown here is derived from an EMBL/GenBank/DDBJ whole genome shotgun (WGS) entry which is preliminary data.</text>
</comment>